<dbReference type="Gene3D" id="2.160.20.70">
    <property type="match status" value="1"/>
</dbReference>
<evidence type="ECO:0000256" key="3">
    <source>
        <dbReference type="ARBA" id="ARBA00022490"/>
    </source>
</evidence>
<evidence type="ECO:0000313" key="10">
    <source>
        <dbReference type="Proteomes" id="UP000002038"/>
    </source>
</evidence>
<reference evidence="10" key="1">
    <citation type="journal article" date="2015" name="PLoS Genet.">
        <title>The dynamic genome and transcriptome of the human fungal pathogen Blastomyces and close relative Emmonsia.</title>
        <authorList>
            <person name="Munoz J.F."/>
            <person name="Gauthier G.M."/>
            <person name="Desjardins C.A."/>
            <person name="Gallo J.E."/>
            <person name="Holder J."/>
            <person name="Sullivan T.D."/>
            <person name="Marty A.J."/>
            <person name="Carmen J.C."/>
            <person name="Chen Z."/>
            <person name="Ding L."/>
            <person name="Gujja S."/>
            <person name="Magrini V."/>
            <person name="Misas E."/>
            <person name="Mitreva M."/>
            <person name="Priest M."/>
            <person name="Saif S."/>
            <person name="Whiston E.A."/>
            <person name="Young S."/>
            <person name="Zeng Q."/>
            <person name="Goldman W.E."/>
            <person name="Mardis E.R."/>
            <person name="Taylor J.W."/>
            <person name="McEwen J.G."/>
            <person name="Clay O.K."/>
            <person name="Klein B.S."/>
            <person name="Cuomo C.A."/>
        </authorList>
    </citation>
    <scope>NUCLEOTIDE SEQUENCE [LARGE SCALE GENOMIC DNA]</scope>
    <source>
        <strain evidence="10">SLH14081</strain>
    </source>
</reference>
<dbReference type="InterPro" id="IPR006599">
    <property type="entry name" value="CARP_motif"/>
</dbReference>
<feature type="region of interest" description="Disordered" evidence="7">
    <location>
        <begin position="164"/>
        <end position="228"/>
    </location>
</feature>
<dbReference type="GO" id="GO:0007023">
    <property type="term" value="P:post-chaperonin tubulin folding pathway"/>
    <property type="evidence" value="ECO:0007669"/>
    <property type="project" value="InterPro"/>
</dbReference>
<dbReference type="FunFam" id="1.20.58.1250:FF:000002">
    <property type="entry name" value="Tubulin-specific chaperone c, putative"/>
    <property type="match status" value="1"/>
</dbReference>
<evidence type="ECO:0000256" key="5">
    <source>
        <dbReference type="ARBA" id="ARBA00023186"/>
    </source>
</evidence>
<dbReference type="Gene3D" id="1.20.58.1250">
    <property type="entry name" value="Tubulin Binding Cofactor C, N-terminal domain"/>
    <property type="match status" value="1"/>
</dbReference>
<feature type="compositionally biased region" description="Polar residues" evidence="7">
    <location>
        <begin position="169"/>
        <end position="189"/>
    </location>
</feature>
<feature type="compositionally biased region" description="Polar residues" evidence="7">
    <location>
        <begin position="17"/>
        <end position="36"/>
    </location>
</feature>
<dbReference type="InterPro" id="IPR017901">
    <property type="entry name" value="C-CAP_CF_C-like"/>
</dbReference>
<keyword evidence="3" id="KW-0963">Cytoplasm</keyword>
<feature type="region of interest" description="Disordered" evidence="7">
    <location>
        <begin position="15"/>
        <end position="36"/>
    </location>
</feature>
<comment type="subunit">
    <text evidence="6">Supercomplex made of cofactors A to E. Cofactors A and D function by capturing and stabilizing tubulin in a quasi-native conformation. Cofactor E binds to the cofactor D-tubulin complex; interaction with cofactor C then causes the release of tubulin polypeptides that are committed to the native state.</text>
</comment>
<feature type="compositionally biased region" description="Basic and acidic residues" evidence="7">
    <location>
        <begin position="205"/>
        <end position="218"/>
    </location>
</feature>
<keyword evidence="4" id="KW-0007">Acetylation</keyword>
<dbReference type="SMART" id="SM00673">
    <property type="entry name" value="CARP"/>
    <property type="match status" value="1"/>
</dbReference>
<dbReference type="InterPro" id="IPR031925">
    <property type="entry name" value="TBCC_N"/>
</dbReference>
<dbReference type="InterPro" id="IPR038397">
    <property type="entry name" value="TBCC_N_sf"/>
</dbReference>
<dbReference type="GO" id="GO:0015631">
    <property type="term" value="F:tubulin binding"/>
    <property type="evidence" value="ECO:0007669"/>
    <property type="project" value="InterPro"/>
</dbReference>
<dbReference type="InterPro" id="IPR016098">
    <property type="entry name" value="CAP/MinC_C"/>
</dbReference>
<protein>
    <submittedName>
        <fullName evidence="9">Tubulin-specific chaperone c</fullName>
    </submittedName>
</protein>
<keyword evidence="10" id="KW-1185">Reference proteome</keyword>
<dbReference type="Pfam" id="PF16752">
    <property type="entry name" value="TBCC_N"/>
    <property type="match status" value="1"/>
</dbReference>
<evidence type="ECO:0000256" key="6">
    <source>
        <dbReference type="ARBA" id="ARBA00026055"/>
    </source>
</evidence>
<proteinExistence type="inferred from homology"/>
<dbReference type="STRING" id="559298.A0A179UC86"/>
<dbReference type="RefSeq" id="XP_031576805.1">
    <property type="nucleotide sequence ID" value="XM_031720582.1"/>
</dbReference>
<organism evidence="9 10">
    <name type="scientific">Blastomyces gilchristii (strain SLH14081)</name>
    <name type="common">Blastomyces dermatitidis</name>
    <dbReference type="NCBI Taxonomy" id="559298"/>
    <lineage>
        <taxon>Eukaryota</taxon>
        <taxon>Fungi</taxon>
        <taxon>Dikarya</taxon>
        <taxon>Ascomycota</taxon>
        <taxon>Pezizomycotina</taxon>
        <taxon>Eurotiomycetes</taxon>
        <taxon>Eurotiomycetidae</taxon>
        <taxon>Onygenales</taxon>
        <taxon>Ajellomycetaceae</taxon>
        <taxon>Blastomyces</taxon>
    </lineage>
</organism>
<dbReference type="GO" id="GO:0007021">
    <property type="term" value="P:tubulin complex assembly"/>
    <property type="evidence" value="ECO:0007669"/>
    <property type="project" value="TreeGrafter"/>
</dbReference>
<dbReference type="KEGG" id="bgh:BDBG_01979"/>
<dbReference type="EMBL" id="GG657450">
    <property type="protein sequence ID" value="OAT05615.1"/>
    <property type="molecule type" value="Genomic_DNA"/>
</dbReference>
<dbReference type="AlphaFoldDB" id="A0A179UC86"/>
<gene>
    <name evidence="9" type="ORF">BDBG_01979</name>
</gene>
<name>A0A179UC86_BLAGS</name>
<evidence type="ECO:0000256" key="1">
    <source>
        <dbReference type="ARBA" id="ARBA00004496"/>
    </source>
</evidence>
<evidence type="ECO:0000256" key="7">
    <source>
        <dbReference type="SAM" id="MobiDB-lite"/>
    </source>
</evidence>
<comment type="similarity">
    <text evidence="2">Belongs to the TBCC family.</text>
</comment>
<dbReference type="InterPro" id="IPR012945">
    <property type="entry name" value="Tubulin-bd_cofactor_C_dom"/>
</dbReference>
<evidence type="ECO:0000313" key="9">
    <source>
        <dbReference type="EMBL" id="OAT05615.1"/>
    </source>
</evidence>
<evidence type="ECO:0000256" key="4">
    <source>
        <dbReference type="ARBA" id="ARBA00022990"/>
    </source>
</evidence>
<dbReference type="Proteomes" id="UP000002038">
    <property type="component" value="Unassembled WGS sequence"/>
</dbReference>
<comment type="subcellular location">
    <subcellularLocation>
        <location evidence="1">Cytoplasm</location>
    </subcellularLocation>
</comment>
<dbReference type="GeneID" id="8506846"/>
<feature type="domain" description="C-CAP/cofactor C-like" evidence="8">
    <location>
        <begin position="215"/>
        <end position="370"/>
    </location>
</feature>
<dbReference type="PANTHER" id="PTHR15139">
    <property type="entry name" value="TUBULIN FOLDING COFACTOR C"/>
    <property type="match status" value="1"/>
</dbReference>
<evidence type="ECO:0000259" key="8">
    <source>
        <dbReference type="PROSITE" id="PS51329"/>
    </source>
</evidence>
<dbReference type="VEuPathDB" id="FungiDB:BDBG_01979"/>
<dbReference type="Pfam" id="PF07986">
    <property type="entry name" value="TBCC"/>
    <property type="match status" value="1"/>
</dbReference>
<dbReference type="GO" id="GO:0005737">
    <property type="term" value="C:cytoplasm"/>
    <property type="evidence" value="ECO:0007669"/>
    <property type="project" value="UniProtKB-SubCell"/>
</dbReference>
<accession>A0A179UC86</accession>
<keyword evidence="5" id="KW-0143">Chaperone</keyword>
<dbReference type="PANTHER" id="PTHR15139:SF0">
    <property type="entry name" value="TUBULIN-SPECIFIC CHAPERONE C"/>
    <property type="match status" value="1"/>
</dbReference>
<sequence>MPYLDLHRFAFSEDRSSQGYKMSSPEPSSANQMPNEVISRNKTEISLKDRFFRYFQHEITALQEQMDRLGDTALIGGERTDAIDHCLAGIARLSSEVKDASASIPPYDQRIYADAIKALQDKLAEVRASFAPRSKFSFKTARKNPSAISLADAAEIAAQGRRHIPGYRSNDNSLQSSANPSPISCSTPINDRMSSRQQQASAPRETSESSDDLHKADADNPNTSVSVSSVSISSHTGVHIVLPTDASHATIPASITSLQHCVVDMLIPTTDGRRFAGLVIKGVTESLLLCGQVNGPAHITGVKHSTIVVSCHQFRMHDCLDVDVYLSCSSKPIIEDCRDIRFGKIPEIYTPKSSDGAQSNFWDEVQDFKWIKVEQSPNWRIIKENERVPDDVWATNLSGGPGVSVDTILKAVKVIRS</sequence>
<dbReference type="OrthoDB" id="194775at2759"/>
<dbReference type="PROSITE" id="PS51329">
    <property type="entry name" value="C_CAP_COFACTOR_C"/>
    <property type="match status" value="1"/>
</dbReference>
<evidence type="ECO:0000256" key="2">
    <source>
        <dbReference type="ARBA" id="ARBA00008848"/>
    </source>
</evidence>
<dbReference type="InterPro" id="IPR027684">
    <property type="entry name" value="TBCC"/>
</dbReference>